<proteinExistence type="predicted"/>
<dbReference type="PROSITE" id="PS50294">
    <property type="entry name" value="WD_REPEATS_REGION"/>
    <property type="match status" value="2"/>
</dbReference>
<dbReference type="InterPro" id="IPR015943">
    <property type="entry name" value="WD40/YVTN_repeat-like_dom_sf"/>
</dbReference>
<feature type="compositionally biased region" description="Gly residues" evidence="5">
    <location>
        <begin position="15"/>
        <end position="39"/>
    </location>
</feature>
<gene>
    <name evidence="7" type="ORF">DBRI1063_LOCUS7222</name>
</gene>
<keyword evidence="2" id="KW-0677">Repeat</keyword>
<feature type="domain" description="C3H1-type" evidence="6">
    <location>
        <begin position="42"/>
        <end position="70"/>
    </location>
</feature>
<dbReference type="InterPro" id="IPR001680">
    <property type="entry name" value="WD40_rpt"/>
</dbReference>
<feature type="region of interest" description="Disordered" evidence="5">
    <location>
        <begin position="288"/>
        <end position="311"/>
    </location>
</feature>
<keyword evidence="4" id="KW-0479">Metal-binding</keyword>
<dbReference type="SMART" id="SM00320">
    <property type="entry name" value="WD40"/>
    <property type="match status" value="6"/>
</dbReference>
<feature type="region of interest" description="Disordered" evidence="5">
    <location>
        <begin position="76"/>
        <end position="97"/>
    </location>
</feature>
<evidence type="ECO:0000313" key="7">
    <source>
        <dbReference type="EMBL" id="CAD9322809.1"/>
    </source>
</evidence>
<feature type="repeat" description="WD" evidence="3">
    <location>
        <begin position="322"/>
        <end position="350"/>
    </location>
</feature>
<feature type="zinc finger region" description="C3H1-type" evidence="4">
    <location>
        <begin position="42"/>
        <end position="70"/>
    </location>
</feature>
<keyword evidence="1 3" id="KW-0853">WD repeat</keyword>
<dbReference type="EMBL" id="HBGN01011331">
    <property type="protein sequence ID" value="CAD9322809.1"/>
    <property type="molecule type" value="Transcribed_RNA"/>
</dbReference>
<dbReference type="GO" id="GO:0008270">
    <property type="term" value="F:zinc ion binding"/>
    <property type="evidence" value="ECO:0007669"/>
    <property type="project" value="UniProtKB-KW"/>
</dbReference>
<organism evidence="7">
    <name type="scientific">Ditylum brightwellii</name>
    <dbReference type="NCBI Taxonomy" id="49249"/>
    <lineage>
        <taxon>Eukaryota</taxon>
        <taxon>Sar</taxon>
        <taxon>Stramenopiles</taxon>
        <taxon>Ochrophyta</taxon>
        <taxon>Bacillariophyta</taxon>
        <taxon>Mediophyceae</taxon>
        <taxon>Lithodesmiophycidae</taxon>
        <taxon>Lithodesmiales</taxon>
        <taxon>Lithodesmiaceae</taxon>
        <taxon>Ditylum</taxon>
    </lineage>
</organism>
<evidence type="ECO:0000256" key="2">
    <source>
        <dbReference type="ARBA" id="ARBA00022737"/>
    </source>
</evidence>
<evidence type="ECO:0000256" key="4">
    <source>
        <dbReference type="PROSITE-ProRule" id="PRU00723"/>
    </source>
</evidence>
<feature type="repeat" description="WD" evidence="3">
    <location>
        <begin position="406"/>
        <end position="438"/>
    </location>
</feature>
<dbReference type="PANTHER" id="PTHR19848">
    <property type="entry name" value="WD40 REPEAT PROTEIN"/>
    <property type="match status" value="1"/>
</dbReference>
<evidence type="ECO:0000256" key="1">
    <source>
        <dbReference type="ARBA" id="ARBA00022574"/>
    </source>
</evidence>
<feature type="repeat" description="WD" evidence="3">
    <location>
        <begin position="204"/>
        <end position="224"/>
    </location>
</feature>
<dbReference type="Pfam" id="PF00400">
    <property type="entry name" value="WD40"/>
    <property type="match status" value="5"/>
</dbReference>
<evidence type="ECO:0000256" key="3">
    <source>
        <dbReference type="PROSITE-ProRule" id="PRU00221"/>
    </source>
</evidence>
<accession>A0A7S2E980</accession>
<dbReference type="InterPro" id="IPR000571">
    <property type="entry name" value="Znf_CCCH"/>
</dbReference>
<name>A0A7S2E980_9STRA</name>
<dbReference type="InterPro" id="IPR020472">
    <property type="entry name" value="WD40_PAC1"/>
</dbReference>
<feature type="region of interest" description="Disordered" evidence="5">
    <location>
        <begin position="1"/>
        <end position="44"/>
    </location>
</feature>
<dbReference type="InterPro" id="IPR036322">
    <property type="entry name" value="WD40_repeat_dom_sf"/>
</dbReference>
<dbReference type="SUPFAM" id="SSF50978">
    <property type="entry name" value="WD40 repeat-like"/>
    <property type="match status" value="1"/>
</dbReference>
<evidence type="ECO:0000256" key="5">
    <source>
        <dbReference type="SAM" id="MobiDB-lite"/>
    </source>
</evidence>
<dbReference type="PROSITE" id="PS50103">
    <property type="entry name" value="ZF_C3H1"/>
    <property type="match status" value="1"/>
</dbReference>
<evidence type="ECO:0000259" key="6">
    <source>
        <dbReference type="PROSITE" id="PS50103"/>
    </source>
</evidence>
<dbReference type="PANTHER" id="PTHR19848:SF8">
    <property type="entry name" value="F-BOX AND WD REPEAT DOMAIN CONTAINING 7"/>
    <property type="match status" value="1"/>
</dbReference>
<dbReference type="AlphaFoldDB" id="A0A7S2E980"/>
<dbReference type="Gene3D" id="2.130.10.10">
    <property type="entry name" value="YVTN repeat-like/Quinoprotein amine dehydrogenase"/>
    <property type="match status" value="2"/>
</dbReference>
<dbReference type="PROSITE" id="PS00678">
    <property type="entry name" value="WD_REPEATS_1"/>
    <property type="match status" value="1"/>
</dbReference>
<dbReference type="InterPro" id="IPR019775">
    <property type="entry name" value="WD40_repeat_CS"/>
</dbReference>
<reference evidence="7" key="1">
    <citation type="submission" date="2021-01" db="EMBL/GenBank/DDBJ databases">
        <authorList>
            <person name="Corre E."/>
            <person name="Pelletier E."/>
            <person name="Niang G."/>
            <person name="Scheremetjew M."/>
            <person name="Finn R."/>
            <person name="Kale V."/>
            <person name="Holt S."/>
            <person name="Cochrane G."/>
            <person name="Meng A."/>
            <person name="Brown T."/>
            <person name="Cohen L."/>
        </authorList>
    </citation>
    <scope>NUCLEOTIDE SEQUENCE</scope>
    <source>
        <strain evidence="7">Pop2</strain>
    </source>
</reference>
<keyword evidence="4" id="KW-0862">Zinc</keyword>
<dbReference type="PROSITE" id="PS50082">
    <property type="entry name" value="WD_REPEATS_2"/>
    <property type="match status" value="4"/>
</dbReference>
<protein>
    <recommendedName>
        <fullName evidence="6">C3H1-type domain-containing protein</fullName>
    </recommendedName>
</protein>
<sequence length="444" mass="46329">MASYGGRGGHRGGRNTRGGGGRNSRGGGGGRGGGAGLEGGPPPRLRPCRNFVTTGSCVNASTCGFAHVVKMHASIDASSRSSKPSHHRYNQPNTSHEPVSSVAIWETQGTIKIFSGSHDGYWRLWNTAQGTFVKEFEHRMGGKVETVDVASNFLFVGFEGTTVKVPGVRVGMVHAWNLAVPTDPPIEFQMDPLAPYSAAGCITSFLNSGDTMVSGSHDGTIRIWAYDAAVGGGKGGFALRHTLHGHAGEVTGLAVVGGTMLWSGSTDSTIRLWDMASGECKYLITKETPGTIPPPQQPQAQQQNPQGVGHTGPVTHLVPFESPAGNFVISSSLDGTVKAWNGSNGDCVASETHGQGVVTIALTNDLKGNPILLCGLEAGNIMIRSILPSPNAPALCLLFTLSAKYTAGHEGPVRALRAGPANTFYSGGSDGKLNVWEITGDFGL</sequence>
<keyword evidence="4" id="KW-0863">Zinc-finger</keyword>
<feature type="repeat" description="WD" evidence="3">
    <location>
        <begin position="243"/>
        <end position="283"/>
    </location>
</feature>
<dbReference type="PRINTS" id="PR00320">
    <property type="entry name" value="GPROTEINBRPT"/>
</dbReference>